<protein>
    <submittedName>
        <fullName evidence="2">Uncharacterized protein</fullName>
    </submittedName>
</protein>
<dbReference type="Gene3D" id="2.60.40.1800">
    <property type="match status" value="1"/>
</dbReference>
<sequence length="287" mass="31196">MNQTRDTKAPTLPSPIINTPKNNDKYPSKKIPISGSSVLKSPAKVWVYFHEGWWEPNSQFEINEDGTWGGELDWKFAMPYGTNSIVARHEQGLEYSEDSAPVTFTVELPTVVITHPEQGGSVGQTAAFKGTGEPGAEVTVVMADDESKVLGTGTVYSTYEWQVGNGDVVLQPGKTCVKANSRSSGETSPWTEPLCFFVKPFQPVIQSPPAGDVTSSIEVKGVGYQGASMEVWLIGNPRVSLGKVDVDKDMGWKIPIQLPAGECEIEAIQTYQEAVSDPSPPRKFSVK</sequence>
<dbReference type="RefSeq" id="WP_150784818.1">
    <property type="nucleotide sequence ID" value="NZ_CABVII010000023.1"/>
</dbReference>
<gene>
    <name evidence="2" type="ORF">PS862_04553</name>
</gene>
<dbReference type="OrthoDB" id="10007568at2"/>
<dbReference type="EMBL" id="CABVII010000023">
    <property type="protein sequence ID" value="VVP34585.1"/>
    <property type="molecule type" value="Genomic_DNA"/>
</dbReference>
<dbReference type="Proteomes" id="UP000385207">
    <property type="component" value="Unassembled WGS sequence"/>
</dbReference>
<proteinExistence type="predicted"/>
<evidence type="ECO:0000256" key="1">
    <source>
        <dbReference type="SAM" id="MobiDB-lite"/>
    </source>
</evidence>
<reference evidence="2 3" key="1">
    <citation type="submission" date="2019-09" db="EMBL/GenBank/DDBJ databases">
        <authorList>
            <person name="Chandra G."/>
            <person name="Truman W A."/>
        </authorList>
    </citation>
    <scope>NUCLEOTIDE SEQUENCE [LARGE SCALE GENOMIC DNA]</scope>
    <source>
        <strain evidence="2">PS862</strain>
    </source>
</reference>
<feature type="region of interest" description="Disordered" evidence="1">
    <location>
        <begin position="1"/>
        <end position="27"/>
    </location>
</feature>
<organism evidence="2 3">
    <name type="scientific">Pseudomonas fluorescens</name>
    <dbReference type="NCBI Taxonomy" id="294"/>
    <lineage>
        <taxon>Bacteria</taxon>
        <taxon>Pseudomonadati</taxon>
        <taxon>Pseudomonadota</taxon>
        <taxon>Gammaproteobacteria</taxon>
        <taxon>Pseudomonadales</taxon>
        <taxon>Pseudomonadaceae</taxon>
        <taxon>Pseudomonas</taxon>
    </lineage>
</organism>
<name>A0A5E7NBS2_PSEFL</name>
<dbReference type="AlphaFoldDB" id="A0A5E7NBS2"/>
<accession>A0A5E7NBS2</accession>
<evidence type="ECO:0000313" key="3">
    <source>
        <dbReference type="Proteomes" id="UP000385207"/>
    </source>
</evidence>
<evidence type="ECO:0000313" key="2">
    <source>
        <dbReference type="EMBL" id="VVP34585.1"/>
    </source>
</evidence>